<dbReference type="SUPFAM" id="SSF52374">
    <property type="entry name" value="Nucleotidylyl transferase"/>
    <property type="match status" value="1"/>
</dbReference>
<dbReference type="InterPro" id="IPR000924">
    <property type="entry name" value="Glu/Gln-tRNA-synth"/>
</dbReference>
<dbReference type="InterPro" id="IPR014729">
    <property type="entry name" value="Rossmann-like_a/b/a_fold"/>
</dbReference>
<keyword evidence="3 7" id="KW-0547">Nucleotide-binding</keyword>
<evidence type="ECO:0000256" key="1">
    <source>
        <dbReference type="ARBA" id="ARBA00022598"/>
    </source>
</evidence>
<comment type="cofactor">
    <cofactor evidence="7">
        <name>Zn(2+)</name>
        <dbReference type="ChEBI" id="CHEBI:29105"/>
    </cofactor>
    <text evidence="7">Binds 1 zinc ion per subunit.</text>
</comment>
<dbReference type="PANTHER" id="PTHR43311">
    <property type="entry name" value="GLUTAMATE--TRNA LIGASE"/>
    <property type="match status" value="1"/>
</dbReference>
<feature type="binding site" evidence="7">
    <location>
        <position position="175"/>
    </location>
    <ligand>
        <name>L-glutamate</name>
        <dbReference type="ChEBI" id="CHEBI:29985"/>
    </ligand>
</feature>
<feature type="binding site" evidence="7">
    <location>
        <begin position="12"/>
        <end position="16"/>
    </location>
    <ligand>
        <name>L-glutamate</name>
        <dbReference type="ChEBI" id="CHEBI:29985"/>
    </ligand>
</feature>
<organism evidence="10 11">
    <name type="scientific">Zobellella endophytica</name>
    <dbReference type="NCBI Taxonomy" id="2116700"/>
    <lineage>
        <taxon>Bacteria</taxon>
        <taxon>Pseudomonadati</taxon>
        <taxon>Pseudomonadota</taxon>
        <taxon>Gammaproteobacteria</taxon>
        <taxon>Aeromonadales</taxon>
        <taxon>Aeromonadaceae</taxon>
        <taxon>Zobellella</taxon>
    </lineage>
</organism>
<feature type="binding site" evidence="7">
    <location>
        <position position="233"/>
    </location>
    <ligand>
        <name>ATP</name>
        <dbReference type="ChEBI" id="CHEBI:30616"/>
    </ligand>
</feature>
<feature type="short sequence motif" description="'KMSKS' region" evidence="7">
    <location>
        <begin position="230"/>
        <end position="234"/>
    </location>
</feature>
<dbReference type="PANTHER" id="PTHR43311:SF1">
    <property type="entry name" value="GLUTAMYL-Q TRNA(ASP) SYNTHETASE"/>
    <property type="match status" value="1"/>
</dbReference>
<evidence type="ECO:0000313" key="10">
    <source>
        <dbReference type="EMBL" id="PSJ42406.1"/>
    </source>
</evidence>
<keyword evidence="4 7" id="KW-0862">Zinc</keyword>
<feature type="binding site" evidence="7">
    <location>
        <position position="104"/>
    </location>
    <ligand>
        <name>Zn(2+)</name>
        <dbReference type="ChEBI" id="CHEBI:29105"/>
    </ligand>
</feature>
<keyword evidence="2 7" id="KW-0479">Metal-binding</keyword>
<dbReference type="GO" id="GO:0008270">
    <property type="term" value="F:zinc ion binding"/>
    <property type="evidence" value="ECO:0007669"/>
    <property type="project" value="UniProtKB-UniRule"/>
</dbReference>
<dbReference type="Gene3D" id="3.40.50.620">
    <property type="entry name" value="HUPs"/>
    <property type="match status" value="1"/>
</dbReference>
<dbReference type="NCBIfam" id="NF004314">
    <property type="entry name" value="PRK05710.1-3"/>
    <property type="match status" value="1"/>
</dbReference>
<dbReference type="FunFam" id="3.40.50.620:FF:000093">
    <property type="entry name" value="Glutamyl-Q tRNA(Asp) synthetase"/>
    <property type="match status" value="1"/>
</dbReference>
<evidence type="ECO:0000313" key="11">
    <source>
        <dbReference type="Proteomes" id="UP000240243"/>
    </source>
</evidence>
<feature type="binding site" evidence="7">
    <location>
        <position position="118"/>
    </location>
    <ligand>
        <name>Zn(2+)</name>
        <dbReference type="ChEBI" id="CHEBI:29105"/>
    </ligand>
</feature>
<dbReference type="EMBL" id="PXYG01000010">
    <property type="protein sequence ID" value="PSJ42406.1"/>
    <property type="molecule type" value="Genomic_DNA"/>
</dbReference>
<feature type="domain" description="Glutamyl/glutaminyl-tRNA synthetase class Ib catalytic" evidence="9">
    <location>
        <begin position="12"/>
        <end position="108"/>
    </location>
</feature>
<comment type="similarity">
    <text evidence="7">Belongs to the class-I aminoacyl-tRNA synthetase family. GluQ subfamily.</text>
</comment>
<dbReference type="Proteomes" id="UP000240243">
    <property type="component" value="Unassembled WGS sequence"/>
</dbReference>
<feature type="binding site" evidence="7">
    <location>
        <position position="122"/>
    </location>
    <ligand>
        <name>Zn(2+)</name>
        <dbReference type="ChEBI" id="CHEBI:29105"/>
    </ligand>
</feature>
<feature type="short sequence motif" description="'HIGH' region" evidence="7">
    <location>
        <begin position="15"/>
        <end position="25"/>
    </location>
</feature>
<dbReference type="Gene3D" id="3.90.800.10">
    <property type="entry name" value="Glutamyl-tRNA Synthetase, Domain 3"/>
    <property type="match status" value="1"/>
</dbReference>
<dbReference type="EC" id="6.1.1.-" evidence="7"/>
<evidence type="ECO:0000256" key="7">
    <source>
        <dbReference type="HAMAP-Rule" id="MF_01428"/>
    </source>
</evidence>
<gene>
    <name evidence="7" type="primary">gluQ</name>
    <name evidence="10" type="ORF">C7H85_17525</name>
</gene>
<keyword evidence="6 7" id="KW-0030">Aminoacyl-tRNA synthetase</keyword>
<dbReference type="GO" id="GO:0006424">
    <property type="term" value="P:glutamyl-tRNA aminoacylation"/>
    <property type="evidence" value="ECO:0007669"/>
    <property type="project" value="InterPro"/>
</dbReference>
<dbReference type="GO" id="GO:0005524">
    <property type="term" value="F:ATP binding"/>
    <property type="evidence" value="ECO:0007669"/>
    <property type="project" value="UniProtKB-KW"/>
</dbReference>
<evidence type="ECO:0000259" key="9">
    <source>
        <dbReference type="Pfam" id="PF00749"/>
    </source>
</evidence>
<dbReference type="GO" id="GO:0005829">
    <property type="term" value="C:cytosol"/>
    <property type="evidence" value="ECO:0007669"/>
    <property type="project" value="TreeGrafter"/>
</dbReference>
<keyword evidence="5 7" id="KW-0067">ATP-binding</keyword>
<dbReference type="InterPro" id="IPR049940">
    <property type="entry name" value="GluQ/Sye"/>
</dbReference>
<comment type="function">
    <text evidence="7">Catalyzes the tRNA-independent activation of glutamate in presence of ATP and the subsequent transfer of glutamate onto a tRNA(Asp). Glutamate is transferred on the 2-amino-5-(4,5-dihydroxy-2-cyclopenten-1-yl) moiety of the queuosine in the wobble position of the QUC anticodon.</text>
</comment>
<dbReference type="InterPro" id="IPR020058">
    <property type="entry name" value="Glu/Gln-tRNA-synth_Ib_cat-dom"/>
</dbReference>
<dbReference type="GO" id="GO:0006400">
    <property type="term" value="P:tRNA modification"/>
    <property type="evidence" value="ECO:0007669"/>
    <property type="project" value="InterPro"/>
</dbReference>
<dbReference type="RefSeq" id="WP_106731001.1">
    <property type="nucleotide sequence ID" value="NZ_PXYG01000010.1"/>
</dbReference>
<dbReference type="Pfam" id="PF00749">
    <property type="entry name" value="tRNA-synt_1c"/>
    <property type="match status" value="2"/>
</dbReference>
<evidence type="ECO:0000256" key="2">
    <source>
        <dbReference type="ARBA" id="ARBA00022723"/>
    </source>
</evidence>
<feature type="binding site" evidence="7">
    <location>
        <position position="106"/>
    </location>
    <ligand>
        <name>Zn(2+)</name>
        <dbReference type="ChEBI" id="CHEBI:29105"/>
    </ligand>
</feature>
<keyword evidence="11" id="KW-1185">Reference proteome</keyword>
<evidence type="ECO:0000256" key="6">
    <source>
        <dbReference type="ARBA" id="ARBA00023146"/>
    </source>
</evidence>
<feature type="binding site" evidence="7">
    <location>
        <position position="193"/>
    </location>
    <ligand>
        <name>L-glutamate</name>
        <dbReference type="ChEBI" id="CHEBI:29985"/>
    </ligand>
</feature>
<dbReference type="PRINTS" id="PR00987">
    <property type="entry name" value="TRNASYNTHGLU"/>
</dbReference>
<dbReference type="GO" id="GO:0004818">
    <property type="term" value="F:glutamate-tRNA ligase activity"/>
    <property type="evidence" value="ECO:0007669"/>
    <property type="project" value="TreeGrafter"/>
</dbReference>
<protein>
    <recommendedName>
        <fullName evidence="7">Glutamyl-Q tRNA(Asp) synthetase</fullName>
        <shortName evidence="7">Glu-Q-RSs</shortName>
        <ecNumber evidence="7">6.1.1.-</ecNumber>
    </recommendedName>
</protein>
<accession>A0A2P7QWQ8</accession>
<evidence type="ECO:0000256" key="3">
    <source>
        <dbReference type="ARBA" id="ARBA00022741"/>
    </source>
</evidence>
<keyword evidence="1 7" id="KW-0436">Ligase</keyword>
<dbReference type="NCBIfam" id="TIGR03838">
    <property type="entry name" value="queuosine_YadB"/>
    <property type="match status" value="1"/>
</dbReference>
<evidence type="ECO:0000256" key="8">
    <source>
        <dbReference type="RuleBase" id="RU363037"/>
    </source>
</evidence>
<dbReference type="InterPro" id="IPR022380">
    <property type="entry name" value="Glu-Q_tRNA(Asp)_Synthase"/>
</dbReference>
<dbReference type="AlphaFoldDB" id="A0A2P7QWQ8"/>
<proteinExistence type="inferred from homology"/>
<feature type="domain" description="Glutamyl/glutaminyl-tRNA synthetase class Ib catalytic" evidence="9">
    <location>
        <begin position="132"/>
        <end position="236"/>
    </location>
</feature>
<name>A0A2P7QWQ8_9GAMM</name>
<dbReference type="HAMAP" id="MF_01428">
    <property type="entry name" value="Glu_Q_tRNA_synth"/>
    <property type="match status" value="1"/>
</dbReference>
<sequence length="307" mass="33975">MNHPAPDRNIGRFAPSPSGPLHFGSLIAALGSYLQARVSHGRWLVRIEDLDPPREIPGAADDILRTLEAFGLHWDGEVVYQSRRHAHYQAVLDDWAGRGLSYNCHCTRRMIGAAGGFYNGHCRELGLPAAGAAVRLKLHQPVYGFEDRLQGPVVVSRALAEEDFIVHRRDGLYAYNLAVVIDDRDAGITEVVRGADLLEPTVRQIALYRLLGAPEPGWLHLPLAVQAGSKLSKQNHAPPLDKTRAGDHLWQALAFLGQQPPAELKGADCHQLLHWAIAHWRLEKVPSCPQIELNYADSSHFQRPALS</sequence>
<comment type="caution">
    <text evidence="10">The sequence shown here is derived from an EMBL/GenBank/DDBJ whole genome shotgun (WGS) entry which is preliminary data.</text>
</comment>
<evidence type="ECO:0000256" key="5">
    <source>
        <dbReference type="ARBA" id="ARBA00022840"/>
    </source>
</evidence>
<keyword evidence="8" id="KW-0648">Protein biosynthesis</keyword>
<reference evidence="10 11" key="1">
    <citation type="submission" date="2018-03" db="EMBL/GenBank/DDBJ databases">
        <title>The draft genome of Zobellella sp. 59N8.</title>
        <authorList>
            <person name="Liu L."/>
            <person name="Li L."/>
            <person name="Zhang X."/>
            <person name="Liang L."/>
            <person name="Wang T."/>
        </authorList>
    </citation>
    <scope>NUCLEOTIDE SEQUENCE [LARGE SCALE GENOMIC DNA]</scope>
    <source>
        <strain evidence="10 11">59N8</strain>
    </source>
</reference>
<feature type="binding site" evidence="7">
    <location>
        <position position="48"/>
    </location>
    <ligand>
        <name>L-glutamate</name>
        <dbReference type="ChEBI" id="CHEBI:29985"/>
    </ligand>
</feature>
<dbReference type="OrthoDB" id="9807503at2"/>
<evidence type="ECO:0000256" key="4">
    <source>
        <dbReference type="ARBA" id="ARBA00022833"/>
    </source>
</evidence>